<dbReference type="EMBL" id="CP003235">
    <property type="protein sequence ID" value="AFC28024.1"/>
    <property type="molecule type" value="Genomic_DNA"/>
</dbReference>
<dbReference type="Proteomes" id="UP000007523">
    <property type="component" value="Chromosome"/>
</dbReference>
<gene>
    <name evidence="1" type="ORF">PM3016_1088</name>
</gene>
<sequence length="75" mass="7897">MRLADVQPPKMTTALSFCSSFFVFSAKVGQSEAPSSTMGLSCLPSTPPALLISSIAMSVASRTDTSLMDIVPVRE</sequence>
<proteinExistence type="predicted"/>
<dbReference type="AlphaFoldDB" id="H6NBZ2"/>
<accession>H6NBZ2</accession>
<protein>
    <submittedName>
        <fullName evidence="1">Uncharacterized protein</fullName>
    </submittedName>
</protein>
<reference evidence="1 2" key="1">
    <citation type="journal article" date="2012" name="J. Bacteriol.">
        <title>Complete Genome Sequence of Paenibacillus mucilaginosus 3016, a Bacterium Functional as Microbial Fertilizer.</title>
        <authorList>
            <person name="Ma M."/>
            <person name="Wang Z."/>
            <person name="Li L."/>
            <person name="Jiang X."/>
            <person name="Guan D."/>
            <person name="Cao F."/>
            <person name="Chen H."/>
            <person name="Wang X."/>
            <person name="Shen D."/>
            <person name="Du B."/>
            <person name="Li J."/>
        </authorList>
    </citation>
    <scope>NUCLEOTIDE SEQUENCE [LARGE SCALE GENOMIC DNA]</scope>
    <source>
        <strain evidence="1 2">3016</strain>
    </source>
</reference>
<organism evidence="1 2">
    <name type="scientific">Paenibacillus mucilaginosus 3016</name>
    <dbReference type="NCBI Taxonomy" id="1116391"/>
    <lineage>
        <taxon>Bacteria</taxon>
        <taxon>Bacillati</taxon>
        <taxon>Bacillota</taxon>
        <taxon>Bacilli</taxon>
        <taxon>Bacillales</taxon>
        <taxon>Paenibacillaceae</taxon>
        <taxon>Paenibacillus</taxon>
    </lineage>
</organism>
<evidence type="ECO:0000313" key="1">
    <source>
        <dbReference type="EMBL" id="AFC28024.1"/>
    </source>
</evidence>
<dbReference type="HOGENOM" id="CLU_2667635_0_0_9"/>
<dbReference type="KEGG" id="pmq:PM3016_1088"/>
<keyword evidence="2" id="KW-1185">Reference proteome</keyword>
<name>H6NBZ2_9BACL</name>
<evidence type="ECO:0000313" key="2">
    <source>
        <dbReference type="Proteomes" id="UP000007523"/>
    </source>
</evidence>